<name>A0ABQ8S130_PERAM</name>
<evidence type="ECO:0000313" key="1">
    <source>
        <dbReference type="EMBL" id="KAJ4427600.1"/>
    </source>
</evidence>
<reference evidence="1 2" key="1">
    <citation type="journal article" date="2022" name="Allergy">
        <title>Genome assembly and annotation of Periplaneta americana reveal a comprehensive cockroach allergen profile.</title>
        <authorList>
            <person name="Wang L."/>
            <person name="Xiong Q."/>
            <person name="Saelim N."/>
            <person name="Wang L."/>
            <person name="Nong W."/>
            <person name="Wan A.T."/>
            <person name="Shi M."/>
            <person name="Liu X."/>
            <person name="Cao Q."/>
            <person name="Hui J.H.L."/>
            <person name="Sookrung N."/>
            <person name="Leung T.F."/>
            <person name="Tungtrongchitr A."/>
            <person name="Tsui S.K.W."/>
        </authorList>
    </citation>
    <scope>NUCLEOTIDE SEQUENCE [LARGE SCALE GENOMIC DNA]</scope>
    <source>
        <strain evidence="1">PWHHKU_190912</strain>
    </source>
</reference>
<organism evidence="1 2">
    <name type="scientific">Periplaneta americana</name>
    <name type="common">American cockroach</name>
    <name type="synonym">Blatta americana</name>
    <dbReference type="NCBI Taxonomy" id="6978"/>
    <lineage>
        <taxon>Eukaryota</taxon>
        <taxon>Metazoa</taxon>
        <taxon>Ecdysozoa</taxon>
        <taxon>Arthropoda</taxon>
        <taxon>Hexapoda</taxon>
        <taxon>Insecta</taxon>
        <taxon>Pterygota</taxon>
        <taxon>Neoptera</taxon>
        <taxon>Polyneoptera</taxon>
        <taxon>Dictyoptera</taxon>
        <taxon>Blattodea</taxon>
        <taxon>Blattoidea</taxon>
        <taxon>Blattidae</taxon>
        <taxon>Blattinae</taxon>
        <taxon>Periplaneta</taxon>
    </lineage>
</organism>
<proteinExistence type="predicted"/>
<sequence length="551" mass="61698">MKPYTQCTIHTHSFSDFVLRVYTNILQVVQKSFCDGIHIASFYIDLVVHNNRKREQEVENVNMKIFFTKKPRPETTAYIDLYKAKSSHQINTRKIINQFLDLRRHECSLDQMSYFNYVIILYLFPTGAEERTGTGTTLATAEVISAAPNVPEFCPAVVLLHASKSTDMSLSTWPGIEPAALGIEGQQLANQVDCLKIVIDPLSAAIVRSLKISLCKPKDLQKSTRNRVKTRGAIHRHIASPRYERAKPAPAIDRLLATLTAYAALVLCGGTVGNLLVEEVGVKYIQKLRIPTRNTILRWVASFRITGSTLKNKSPGRNSIALRLSEATLFILTAPEHELAETGVQYIYATYCDSHLETRTRFPQESRSRVSRHGLHRALGDGARLGEAREGCARNCTCGVKGGRTLPNLPEARPSGDIQIIREDTRRNFSRNYSLVIKEKTQVNLGRTFRVGVEPDDAGKLRLIRLLGRVQEERCDILIGLVPRKEPVEGSARRYRTASGLCALLAESYQSQRAVLSIVAKRNLRFSEVMSETTSSPQMAALPTPLDMMDY</sequence>
<dbReference type="Proteomes" id="UP001148838">
    <property type="component" value="Unassembled WGS sequence"/>
</dbReference>
<accession>A0ABQ8S130</accession>
<gene>
    <name evidence="1" type="ORF">ANN_25248</name>
</gene>
<protein>
    <submittedName>
        <fullName evidence="1">Uncharacterized protein</fullName>
    </submittedName>
</protein>
<dbReference type="EMBL" id="JAJSOF020000038">
    <property type="protein sequence ID" value="KAJ4427600.1"/>
    <property type="molecule type" value="Genomic_DNA"/>
</dbReference>
<comment type="caution">
    <text evidence="1">The sequence shown here is derived from an EMBL/GenBank/DDBJ whole genome shotgun (WGS) entry which is preliminary data.</text>
</comment>
<keyword evidence="2" id="KW-1185">Reference proteome</keyword>
<evidence type="ECO:0000313" key="2">
    <source>
        <dbReference type="Proteomes" id="UP001148838"/>
    </source>
</evidence>